<organism evidence="1 2">
    <name type="scientific">Populus alba</name>
    <name type="common">White poplar</name>
    <dbReference type="NCBI Taxonomy" id="43335"/>
    <lineage>
        <taxon>Eukaryota</taxon>
        <taxon>Viridiplantae</taxon>
        <taxon>Streptophyta</taxon>
        <taxon>Embryophyta</taxon>
        <taxon>Tracheophyta</taxon>
        <taxon>Spermatophyta</taxon>
        <taxon>Magnoliopsida</taxon>
        <taxon>eudicotyledons</taxon>
        <taxon>Gunneridae</taxon>
        <taxon>Pentapetalae</taxon>
        <taxon>rosids</taxon>
        <taxon>fabids</taxon>
        <taxon>Malpighiales</taxon>
        <taxon>Salicaceae</taxon>
        <taxon>Saliceae</taxon>
        <taxon>Populus</taxon>
    </lineage>
</organism>
<sequence>MGRGPCCDQDGVKKGPWTPEEDHLLVQYIQKNGFGSWHSLPKKAGLLRCGKSCRLRWTNYLRPDIKRGRFSPAEEATIIHLHGILGNRWAHIASQLPGRTDNEIKNFWNSHLKKRLASIGPKLQINQSSSNPINIMCESRSCHMVQWESARVEAEARLSMQSLLVKHTSTVKGHPDIFIQLWNSEVGEAFRNIKGKDVETCESLVSDAHPCVKIEPVLLEDTAPATPNKTSTSIDTTQGQEDTCKPSADAMSVSDSIGSNEFADSSDTELKLLLDFPGGNGMEFIRENLLGFRPSSFLFWLTTLCLKSKKLEAAEFKIGIQQQVAVFLVFIPCLLC</sequence>
<gene>
    <name evidence="1" type="ORF">D5086_027620</name>
</gene>
<dbReference type="Proteomes" id="UP000309997">
    <property type="component" value="Unassembled WGS sequence"/>
</dbReference>
<evidence type="ECO:0000313" key="1">
    <source>
        <dbReference type="EMBL" id="KAL3570371.1"/>
    </source>
</evidence>
<dbReference type="EMBL" id="RCHU02000015">
    <property type="protein sequence ID" value="KAL3570371.1"/>
    <property type="molecule type" value="Genomic_DNA"/>
</dbReference>
<name>A0ACC4AVZ4_POPAL</name>
<proteinExistence type="predicted"/>
<protein>
    <submittedName>
        <fullName evidence="1">Uncharacterized protein</fullName>
    </submittedName>
</protein>
<comment type="caution">
    <text evidence="1">The sequence shown here is derived from an EMBL/GenBank/DDBJ whole genome shotgun (WGS) entry which is preliminary data.</text>
</comment>
<accession>A0ACC4AVZ4</accession>
<reference evidence="1 2" key="1">
    <citation type="journal article" date="2024" name="Plant Biotechnol. J.">
        <title>Genome and CRISPR/Cas9 system of a widespread forest tree (Populus alba) in the world.</title>
        <authorList>
            <person name="Liu Y.J."/>
            <person name="Jiang P.F."/>
            <person name="Han X.M."/>
            <person name="Li X.Y."/>
            <person name="Wang H.M."/>
            <person name="Wang Y.J."/>
            <person name="Wang X.X."/>
            <person name="Zeng Q.Y."/>
        </authorList>
    </citation>
    <scope>NUCLEOTIDE SEQUENCE [LARGE SCALE GENOMIC DNA]</scope>
    <source>
        <strain evidence="2">cv. PAL-ZL1</strain>
    </source>
</reference>
<evidence type="ECO:0000313" key="2">
    <source>
        <dbReference type="Proteomes" id="UP000309997"/>
    </source>
</evidence>
<keyword evidence="2" id="KW-1185">Reference proteome</keyword>